<reference evidence="8" key="2">
    <citation type="submission" date="2021-08" db="EMBL/GenBank/DDBJ databases">
        <authorList>
            <person name="Tani A."/>
            <person name="Ola A."/>
            <person name="Ogura Y."/>
            <person name="Katsura K."/>
            <person name="Hayashi T."/>
        </authorList>
    </citation>
    <scope>NUCLEOTIDE SEQUENCE</scope>
    <source>
        <strain evidence="8">KCTC 52305</strain>
    </source>
</reference>
<protein>
    <recommendedName>
        <fullName evidence="10">Sulfotransferase family protein</fullName>
    </recommendedName>
</protein>
<evidence type="ECO:0000256" key="5">
    <source>
        <dbReference type="ARBA" id="ARBA00023034"/>
    </source>
</evidence>
<evidence type="ECO:0008006" key="10">
    <source>
        <dbReference type="Google" id="ProtNLM"/>
    </source>
</evidence>
<reference evidence="8" key="1">
    <citation type="journal article" date="2021" name="Front. Microbiol.">
        <title>Comprehensive Comparative Genomics and Phenotyping of Methylobacterium Species.</title>
        <authorList>
            <person name="Alessa O."/>
            <person name="Ogura Y."/>
            <person name="Fujitani Y."/>
            <person name="Takami H."/>
            <person name="Hayashi T."/>
            <person name="Sahin N."/>
            <person name="Tani A."/>
        </authorList>
    </citation>
    <scope>NUCLEOTIDE SEQUENCE</scope>
    <source>
        <strain evidence="8">KCTC 52305</strain>
    </source>
</reference>
<accession>A0ABQ4QZZ7</accession>
<proteinExistence type="predicted"/>
<organism evidence="8 9">
    <name type="scientific">Methylobacterium crusticola</name>
    <dbReference type="NCBI Taxonomy" id="1697972"/>
    <lineage>
        <taxon>Bacteria</taxon>
        <taxon>Pseudomonadati</taxon>
        <taxon>Pseudomonadota</taxon>
        <taxon>Alphaproteobacteria</taxon>
        <taxon>Hyphomicrobiales</taxon>
        <taxon>Methylobacteriaceae</taxon>
        <taxon>Methylobacterium</taxon>
    </lineage>
</organism>
<dbReference type="PANTHER" id="PTHR12137:SF54">
    <property type="entry name" value="CARBOHYDRATE SULFOTRANSFERASE"/>
    <property type="match status" value="1"/>
</dbReference>
<dbReference type="EMBL" id="BPQH01000008">
    <property type="protein sequence ID" value="GJD50196.1"/>
    <property type="molecule type" value="Genomic_DNA"/>
</dbReference>
<evidence type="ECO:0000256" key="4">
    <source>
        <dbReference type="ARBA" id="ARBA00022989"/>
    </source>
</evidence>
<name>A0ABQ4QZZ7_9HYPH</name>
<dbReference type="Pfam" id="PF03567">
    <property type="entry name" value="Sulfotransfer_2"/>
    <property type="match status" value="1"/>
</dbReference>
<sequence>MNVEPPALYHALSSREENYTYWYTPKCACTTTKTLLWEIEAGLGRCPPLDGTTYVHQRQHDADSPWCNSHATIVASLDAPDRYMFTFVRNPYARSLSAYESVATTPDSHAFFTSFGWDRTEVPTYMEFLEILTRQDPASMNHHWQPLTSVLPFREIAFRHVGCVERYPEDWAVVAAHAFATPVVPDGARSMNRTGAGERVASLDPSARALIRRIYAHDFELFGYRDDPLSQEPDAAKLAALARG</sequence>
<evidence type="ECO:0000256" key="2">
    <source>
        <dbReference type="ARBA" id="ARBA00022679"/>
    </source>
</evidence>
<evidence type="ECO:0000256" key="6">
    <source>
        <dbReference type="ARBA" id="ARBA00023136"/>
    </source>
</evidence>
<evidence type="ECO:0000256" key="3">
    <source>
        <dbReference type="ARBA" id="ARBA00022692"/>
    </source>
</evidence>
<comment type="caution">
    <text evidence="8">The sequence shown here is derived from an EMBL/GenBank/DDBJ whole genome shotgun (WGS) entry which is preliminary data.</text>
</comment>
<dbReference type="RefSeq" id="WP_128561857.1">
    <property type="nucleotide sequence ID" value="NZ_BPQH01000008.1"/>
</dbReference>
<comment type="subcellular location">
    <subcellularLocation>
        <location evidence="1">Golgi apparatus membrane</location>
        <topology evidence="1">Single-pass type II membrane protein</topology>
    </subcellularLocation>
</comment>
<keyword evidence="6" id="KW-0472">Membrane</keyword>
<keyword evidence="5" id="KW-0333">Golgi apparatus</keyword>
<evidence type="ECO:0000256" key="1">
    <source>
        <dbReference type="ARBA" id="ARBA00004323"/>
    </source>
</evidence>
<keyword evidence="7" id="KW-0325">Glycoprotein</keyword>
<keyword evidence="3" id="KW-0812">Transmembrane</keyword>
<dbReference type="PANTHER" id="PTHR12137">
    <property type="entry name" value="CARBOHYDRATE SULFOTRANSFERASE"/>
    <property type="match status" value="1"/>
</dbReference>
<evidence type="ECO:0000313" key="9">
    <source>
        <dbReference type="Proteomes" id="UP001055167"/>
    </source>
</evidence>
<evidence type="ECO:0000256" key="7">
    <source>
        <dbReference type="ARBA" id="ARBA00023180"/>
    </source>
</evidence>
<keyword evidence="2" id="KW-0808">Transferase</keyword>
<evidence type="ECO:0000313" key="8">
    <source>
        <dbReference type="EMBL" id="GJD50196.1"/>
    </source>
</evidence>
<gene>
    <name evidence="8" type="ORF">OPKNFCMD_2933</name>
</gene>
<dbReference type="InterPro" id="IPR005331">
    <property type="entry name" value="Sulfotransferase"/>
</dbReference>
<dbReference type="Proteomes" id="UP001055167">
    <property type="component" value="Unassembled WGS sequence"/>
</dbReference>
<dbReference type="InterPro" id="IPR018011">
    <property type="entry name" value="Carb_sulfotrans_8-10"/>
</dbReference>
<keyword evidence="9" id="KW-1185">Reference proteome</keyword>
<keyword evidence="4" id="KW-1133">Transmembrane helix</keyword>